<accession>A0A931I2E4</accession>
<comment type="caution">
    <text evidence="2">The sequence shown here is derived from an EMBL/GenBank/DDBJ whole genome shotgun (WGS) entry which is preliminary data.</text>
</comment>
<dbReference type="RefSeq" id="WP_197311635.1">
    <property type="nucleotide sequence ID" value="NZ_JADZLT010000050.1"/>
</dbReference>
<evidence type="ECO:0000256" key="1">
    <source>
        <dbReference type="SAM" id="Phobius"/>
    </source>
</evidence>
<evidence type="ECO:0000313" key="2">
    <source>
        <dbReference type="EMBL" id="MBH0238572.1"/>
    </source>
</evidence>
<keyword evidence="1" id="KW-0472">Membrane</keyword>
<sequence length="338" mass="36478">MQTLRVNRGLAIRTAVVVIGFLLGFGWFISDRRDQIAYEDFVIRDHAGVFAILDRGGGGPEPSAANLFDLMDFRSGSVVERSVHVLVGDPPAAERERIVAREVLDPLTSCLRAAVRMMDAWEDAAPVPGARLRMAHAPLIGLMELAQADAALAALPQEAAMAFSEGRKAWTACPAFTAPLRDSMPYLLPTAFAPSDVAAARAAFTELADRLERLRRRDLVLAPIRLAAVQDSAGDLDAALLHVFRPTERRDFLSTVSQNDIARLQAASQKVATTIAAAMQHRVEATAPHGQRLTVGDLFLVYLEAAFIPVMFTLVFGSSLFLSFFLTGAQPGPPSGSS</sequence>
<gene>
    <name evidence="2" type="ORF">I5731_12120</name>
</gene>
<keyword evidence="1" id="KW-0812">Transmembrane</keyword>
<keyword evidence="1" id="KW-1133">Transmembrane helix</keyword>
<feature type="transmembrane region" description="Helical" evidence="1">
    <location>
        <begin position="299"/>
        <end position="326"/>
    </location>
</feature>
<evidence type="ECO:0000313" key="3">
    <source>
        <dbReference type="Proteomes" id="UP000631694"/>
    </source>
</evidence>
<dbReference type="EMBL" id="JADZLT010000050">
    <property type="protein sequence ID" value="MBH0238572.1"/>
    <property type="molecule type" value="Genomic_DNA"/>
</dbReference>
<name>A0A931I2E4_9HYPH</name>
<protein>
    <submittedName>
        <fullName evidence="2">Uncharacterized protein</fullName>
    </submittedName>
</protein>
<reference evidence="2" key="1">
    <citation type="submission" date="2020-12" db="EMBL/GenBank/DDBJ databases">
        <title>Methylobrevis albus sp. nov., isolated from fresh water lack sediment.</title>
        <authorList>
            <person name="Zou Q."/>
        </authorList>
    </citation>
    <scope>NUCLEOTIDE SEQUENCE</scope>
    <source>
        <strain evidence="2">L22</strain>
    </source>
</reference>
<proteinExistence type="predicted"/>
<keyword evidence="3" id="KW-1185">Reference proteome</keyword>
<feature type="transmembrane region" description="Helical" evidence="1">
    <location>
        <begin position="12"/>
        <end position="29"/>
    </location>
</feature>
<dbReference type="AlphaFoldDB" id="A0A931I2E4"/>
<dbReference type="Proteomes" id="UP000631694">
    <property type="component" value="Unassembled WGS sequence"/>
</dbReference>
<organism evidence="2 3">
    <name type="scientific">Methylobrevis albus</name>
    <dbReference type="NCBI Taxonomy" id="2793297"/>
    <lineage>
        <taxon>Bacteria</taxon>
        <taxon>Pseudomonadati</taxon>
        <taxon>Pseudomonadota</taxon>
        <taxon>Alphaproteobacteria</taxon>
        <taxon>Hyphomicrobiales</taxon>
        <taxon>Pleomorphomonadaceae</taxon>
        <taxon>Methylobrevis</taxon>
    </lineage>
</organism>